<accession>A0A9D4DSH6</accession>
<protein>
    <submittedName>
        <fullName evidence="2">Uncharacterized protein</fullName>
    </submittedName>
</protein>
<keyword evidence="1" id="KW-0175">Coiled coil</keyword>
<reference evidence="2" key="2">
    <citation type="submission" date="2020-11" db="EMBL/GenBank/DDBJ databases">
        <authorList>
            <person name="McCartney M.A."/>
            <person name="Auch B."/>
            <person name="Kono T."/>
            <person name="Mallez S."/>
            <person name="Becker A."/>
            <person name="Gohl D.M."/>
            <person name="Silverstein K.A.T."/>
            <person name="Koren S."/>
            <person name="Bechman K.B."/>
            <person name="Herman A."/>
            <person name="Abrahante J.E."/>
            <person name="Garbe J."/>
        </authorList>
    </citation>
    <scope>NUCLEOTIDE SEQUENCE</scope>
    <source>
        <strain evidence="2">Duluth1</strain>
        <tissue evidence="2">Whole animal</tissue>
    </source>
</reference>
<name>A0A9D4DSH6_DREPO</name>
<reference evidence="2" key="1">
    <citation type="journal article" date="2019" name="bioRxiv">
        <title>The Genome of the Zebra Mussel, Dreissena polymorpha: A Resource for Invasive Species Research.</title>
        <authorList>
            <person name="McCartney M.A."/>
            <person name="Auch B."/>
            <person name="Kono T."/>
            <person name="Mallez S."/>
            <person name="Zhang Y."/>
            <person name="Obille A."/>
            <person name="Becker A."/>
            <person name="Abrahante J.E."/>
            <person name="Garbe J."/>
            <person name="Badalamenti J.P."/>
            <person name="Herman A."/>
            <person name="Mangelson H."/>
            <person name="Liachko I."/>
            <person name="Sullivan S."/>
            <person name="Sone E.D."/>
            <person name="Koren S."/>
            <person name="Silverstein K.A.T."/>
            <person name="Beckman K.B."/>
            <person name="Gohl D.M."/>
        </authorList>
    </citation>
    <scope>NUCLEOTIDE SEQUENCE</scope>
    <source>
        <strain evidence="2">Duluth1</strain>
        <tissue evidence="2">Whole animal</tissue>
    </source>
</reference>
<keyword evidence="3" id="KW-1185">Reference proteome</keyword>
<dbReference type="Proteomes" id="UP000828390">
    <property type="component" value="Unassembled WGS sequence"/>
</dbReference>
<comment type="caution">
    <text evidence="2">The sequence shown here is derived from an EMBL/GenBank/DDBJ whole genome shotgun (WGS) entry which is preliminary data.</text>
</comment>
<proteinExistence type="predicted"/>
<gene>
    <name evidence="2" type="ORF">DPMN_187633</name>
</gene>
<evidence type="ECO:0000256" key="1">
    <source>
        <dbReference type="SAM" id="Coils"/>
    </source>
</evidence>
<evidence type="ECO:0000313" key="2">
    <source>
        <dbReference type="EMBL" id="KAH3753004.1"/>
    </source>
</evidence>
<sequence length="314" mass="35857">MKTMQHQLQGYLHDWDGSMQSLEASYQEIRQELAALRQKINAAIDKLETATAVDMDNLRAKLKESLKRDKDQCISVRAHLAHLSDTIKEIHMMNKEQSFIAYEKCKQQLRQAEMFVKETSSNKEYSMAYIARCDIEHYLSTLTSLGTIVRANEVIQLGLESYHSLILGNELGYNVTSGICQVSTGEILISDSKKKFVKLLDKSFTIVQNIHMWGYPTDICHIADCEVACPVIDKDNEKKQRVQFLTVEDGRMSKGREFELDHPSHSKAYRHGDLYITSGTALYLYDLNGTQMKKLYEDTSSEGTLRGILLKLKT</sequence>
<organism evidence="2 3">
    <name type="scientific">Dreissena polymorpha</name>
    <name type="common">Zebra mussel</name>
    <name type="synonym">Mytilus polymorpha</name>
    <dbReference type="NCBI Taxonomy" id="45954"/>
    <lineage>
        <taxon>Eukaryota</taxon>
        <taxon>Metazoa</taxon>
        <taxon>Spiralia</taxon>
        <taxon>Lophotrochozoa</taxon>
        <taxon>Mollusca</taxon>
        <taxon>Bivalvia</taxon>
        <taxon>Autobranchia</taxon>
        <taxon>Heteroconchia</taxon>
        <taxon>Euheterodonta</taxon>
        <taxon>Imparidentia</taxon>
        <taxon>Neoheterodontei</taxon>
        <taxon>Myida</taxon>
        <taxon>Dreissenoidea</taxon>
        <taxon>Dreissenidae</taxon>
        <taxon>Dreissena</taxon>
    </lineage>
</organism>
<dbReference type="AlphaFoldDB" id="A0A9D4DSH6"/>
<dbReference type="EMBL" id="JAIWYP010000010">
    <property type="protein sequence ID" value="KAH3753004.1"/>
    <property type="molecule type" value="Genomic_DNA"/>
</dbReference>
<evidence type="ECO:0000313" key="3">
    <source>
        <dbReference type="Proteomes" id="UP000828390"/>
    </source>
</evidence>
<feature type="coiled-coil region" evidence="1">
    <location>
        <begin position="19"/>
        <end position="53"/>
    </location>
</feature>